<dbReference type="OrthoDB" id="5322228at2759"/>
<accession>A0A3N4KH45</accession>
<protein>
    <submittedName>
        <fullName evidence="1">Uncharacterized protein</fullName>
    </submittedName>
</protein>
<evidence type="ECO:0000313" key="2">
    <source>
        <dbReference type="Proteomes" id="UP000277580"/>
    </source>
</evidence>
<organism evidence="1 2">
    <name type="scientific">Morchella conica CCBAS932</name>
    <dbReference type="NCBI Taxonomy" id="1392247"/>
    <lineage>
        <taxon>Eukaryota</taxon>
        <taxon>Fungi</taxon>
        <taxon>Dikarya</taxon>
        <taxon>Ascomycota</taxon>
        <taxon>Pezizomycotina</taxon>
        <taxon>Pezizomycetes</taxon>
        <taxon>Pezizales</taxon>
        <taxon>Morchellaceae</taxon>
        <taxon>Morchella</taxon>
    </lineage>
</organism>
<dbReference type="AlphaFoldDB" id="A0A3N4KH45"/>
<proteinExistence type="predicted"/>
<dbReference type="EMBL" id="ML119147">
    <property type="protein sequence ID" value="RPB09876.1"/>
    <property type="molecule type" value="Genomic_DNA"/>
</dbReference>
<dbReference type="Proteomes" id="UP000277580">
    <property type="component" value="Unassembled WGS sequence"/>
</dbReference>
<sequence length="250" mass="28428">MCLNILTHHSCFHPVFTSTKTSMDCSGTIHNVVSHDYSESPCTACLMSITDDDRSKHNYLAEQAVKTLFYTRCVDQSNNQLLAQILDYYKFHSSPGHECKEPYHCYEQCPYKYYTYCPRTKDDIARMPPPLRLQLYGSGTYLDHAANTVHVREGKRPEGMFDADLYPYANLPLVARARNRPEFYQNLGAVDEEEGSPWEIWDKACRAGSSAPGVIQNVRDTVKDNGLIAKVFRSLSGFFGVVDIDENEEV</sequence>
<evidence type="ECO:0000313" key="1">
    <source>
        <dbReference type="EMBL" id="RPB09876.1"/>
    </source>
</evidence>
<keyword evidence="2" id="KW-1185">Reference proteome</keyword>
<reference evidence="1 2" key="1">
    <citation type="journal article" date="2018" name="Nat. Ecol. Evol.">
        <title>Pezizomycetes genomes reveal the molecular basis of ectomycorrhizal truffle lifestyle.</title>
        <authorList>
            <person name="Murat C."/>
            <person name="Payen T."/>
            <person name="Noel B."/>
            <person name="Kuo A."/>
            <person name="Morin E."/>
            <person name="Chen J."/>
            <person name="Kohler A."/>
            <person name="Krizsan K."/>
            <person name="Balestrini R."/>
            <person name="Da Silva C."/>
            <person name="Montanini B."/>
            <person name="Hainaut M."/>
            <person name="Levati E."/>
            <person name="Barry K.W."/>
            <person name="Belfiori B."/>
            <person name="Cichocki N."/>
            <person name="Clum A."/>
            <person name="Dockter R.B."/>
            <person name="Fauchery L."/>
            <person name="Guy J."/>
            <person name="Iotti M."/>
            <person name="Le Tacon F."/>
            <person name="Lindquist E.A."/>
            <person name="Lipzen A."/>
            <person name="Malagnac F."/>
            <person name="Mello A."/>
            <person name="Molinier V."/>
            <person name="Miyauchi S."/>
            <person name="Poulain J."/>
            <person name="Riccioni C."/>
            <person name="Rubini A."/>
            <person name="Sitrit Y."/>
            <person name="Splivallo R."/>
            <person name="Traeger S."/>
            <person name="Wang M."/>
            <person name="Zifcakova L."/>
            <person name="Wipf D."/>
            <person name="Zambonelli A."/>
            <person name="Paolocci F."/>
            <person name="Nowrousian M."/>
            <person name="Ottonello S."/>
            <person name="Baldrian P."/>
            <person name="Spatafora J.W."/>
            <person name="Henrissat B."/>
            <person name="Nagy L.G."/>
            <person name="Aury J.M."/>
            <person name="Wincker P."/>
            <person name="Grigoriev I.V."/>
            <person name="Bonfante P."/>
            <person name="Martin F.M."/>
        </authorList>
    </citation>
    <scope>NUCLEOTIDE SEQUENCE [LARGE SCALE GENOMIC DNA]</scope>
    <source>
        <strain evidence="1 2">CCBAS932</strain>
    </source>
</reference>
<dbReference type="InParanoid" id="A0A3N4KH45"/>
<gene>
    <name evidence="1" type="ORF">P167DRAFT_576741</name>
</gene>
<name>A0A3N4KH45_9PEZI</name>